<reference evidence="1 2" key="1">
    <citation type="submission" date="2018-03" db="EMBL/GenBank/DDBJ databases">
        <title>Bioinformatic expansion and discovery of thiopeptide antibiotics.</title>
        <authorList>
            <person name="Schwalen C.J."/>
            <person name="Hudson G.A."/>
            <person name="Mitchell D.A."/>
        </authorList>
    </citation>
    <scope>NUCLEOTIDE SEQUENCE [LARGE SCALE GENOMIC DNA]</scope>
    <source>
        <strain evidence="1 2">ATCC 21389</strain>
    </source>
</reference>
<comment type="caution">
    <text evidence="1">The sequence shown here is derived from an EMBL/GenBank/DDBJ whole genome shotgun (WGS) entry which is preliminary data.</text>
</comment>
<evidence type="ECO:0000313" key="1">
    <source>
        <dbReference type="EMBL" id="PYC69032.1"/>
    </source>
</evidence>
<keyword evidence="2" id="KW-1185">Reference proteome</keyword>
<accession>A0A2V4N8X4</accession>
<protein>
    <submittedName>
        <fullName evidence="1">Uncharacterized protein</fullName>
    </submittedName>
</protein>
<sequence length="107" mass="10700">MSRSAVGPDGAHAVVGMTAEAWGSAVTLTLDGVGGPRSCDLVAVGTDGSRQTVTSWTVPAGGYRTRTASTLTTSGGAGLTPDRIAHFEVRDLDSGQLLVSVPGLTTG</sequence>
<evidence type="ECO:0000313" key="2">
    <source>
        <dbReference type="Proteomes" id="UP000248039"/>
    </source>
</evidence>
<dbReference type="EMBL" id="PYBW01000133">
    <property type="protein sequence ID" value="PYC69032.1"/>
    <property type="molecule type" value="Genomic_DNA"/>
</dbReference>
<dbReference type="Proteomes" id="UP000248039">
    <property type="component" value="Unassembled WGS sequence"/>
</dbReference>
<organism evidence="1 2">
    <name type="scientific">Streptomyces tateyamensis</name>
    <dbReference type="NCBI Taxonomy" id="565073"/>
    <lineage>
        <taxon>Bacteria</taxon>
        <taxon>Bacillati</taxon>
        <taxon>Actinomycetota</taxon>
        <taxon>Actinomycetes</taxon>
        <taxon>Kitasatosporales</taxon>
        <taxon>Streptomycetaceae</taxon>
        <taxon>Streptomyces</taxon>
    </lineage>
</organism>
<dbReference type="AlphaFoldDB" id="A0A2V4N8X4"/>
<dbReference type="OrthoDB" id="5185837at2"/>
<name>A0A2V4N8X4_9ACTN</name>
<gene>
    <name evidence="1" type="ORF">C7C46_28670</name>
</gene>
<proteinExistence type="predicted"/>